<evidence type="ECO:0000313" key="3">
    <source>
        <dbReference type="Proteomes" id="UP000034492"/>
    </source>
</evidence>
<organism evidence="2 3">
    <name type="scientific">Candidatus Daviesbacteria bacterium GW2011_GWB1_36_5</name>
    <dbReference type="NCBI Taxonomy" id="1618426"/>
    <lineage>
        <taxon>Bacteria</taxon>
        <taxon>Candidatus Daviesiibacteriota</taxon>
    </lineage>
</organism>
<dbReference type="InterPro" id="IPR012341">
    <property type="entry name" value="6hp_glycosidase-like_sf"/>
</dbReference>
<protein>
    <submittedName>
        <fullName evidence="2">Amylo-alpha-16-glucosidase</fullName>
    </submittedName>
</protein>
<accession>A0A0G0ER51</accession>
<dbReference type="Gene3D" id="1.50.10.10">
    <property type="match status" value="1"/>
</dbReference>
<dbReference type="Proteomes" id="UP000034492">
    <property type="component" value="Unassembled WGS sequence"/>
</dbReference>
<comment type="caution">
    <text evidence="2">The sequence shown here is derived from an EMBL/GenBank/DDBJ whole genome shotgun (WGS) entry which is preliminary data.</text>
</comment>
<evidence type="ECO:0000256" key="1">
    <source>
        <dbReference type="SAM" id="MobiDB-lite"/>
    </source>
</evidence>
<proteinExistence type="predicted"/>
<feature type="region of interest" description="Disordered" evidence="1">
    <location>
        <begin position="84"/>
        <end position="109"/>
    </location>
</feature>
<dbReference type="EMBL" id="LBSA01000033">
    <property type="protein sequence ID" value="KKQ08017.1"/>
    <property type="molecule type" value="Genomic_DNA"/>
</dbReference>
<dbReference type="SUPFAM" id="SSF48208">
    <property type="entry name" value="Six-hairpin glycosidases"/>
    <property type="match status" value="1"/>
</dbReference>
<gene>
    <name evidence="2" type="ORF">US19_C0033G0007</name>
</gene>
<feature type="compositionally biased region" description="Basic and acidic residues" evidence="1">
    <location>
        <begin position="86"/>
        <end position="101"/>
    </location>
</feature>
<dbReference type="InterPro" id="IPR008928">
    <property type="entry name" value="6-hairpin_glycosidase_sf"/>
</dbReference>
<sequence length="556" mass="63712">MAVELRNSVFAEADQHFSPPSAYKDLYAILTGDEDVLQTSTGENFGRMRHGRDTREILKHLLPLMPDIVADGIVMLAKLQGTQPDFKSEEEPGRTIHEKRPVPTSDQETNRNYFSYQDAASKWGEREDGVYYYGSVDATPNNANLIAEYVLRYGPEILDIGFDNKDGNPTTIRESVYANLKWLEGRVGNSRVGFLEYKRNHSECIENQILRDSLTSVIHPNGELANHLGPIATIELQAFAYDAFRNSRILFPEAKYQQDVTYWQKLARQIRDNVFENLWMPDQNYFAMGMDRNENGDPRLIKTISSLPIYLLGSQIFDQLHPDFKRFYIEAIGKRVFSSEFLTDIGIRCLSTVHQGLTGFQDYHGVDSVWKVENIAFADAFRSKKLIGSADELNIRHLNGVNTSGDDEFGYVGADNNICYSPRALDQFPHDFQNDDYLIIVGTNIPEIVQGWTASGTYRVKNRHKVWESEFLTPDPGSSEYESESEWLKKIDRARIIRSKVELKVRRQQAFAYLVDTAQGIQLDQKFRLKEQARLEDVRPDPVRDRYGYIPVLKSA</sequence>
<evidence type="ECO:0000313" key="2">
    <source>
        <dbReference type="EMBL" id="KKQ08017.1"/>
    </source>
</evidence>
<reference evidence="2 3" key="1">
    <citation type="journal article" date="2015" name="Nature">
        <title>rRNA introns, odd ribosomes, and small enigmatic genomes across a large radiation of phyla.</title>
        <authorList>
            <person name="Brown C.T."/>
            <person name="Hug L.A."/>
            <person name="Thomas B.C."/>
            <person name="Sharon I."/>
            <person name="Castelle C.J."/>
            <person name="Singh A."/>
            <person name="Wilkins M.J."/>
            <person name="Williams K.H."/>
            <person name="Banfield J.F."/>
        </authorList>
    </citation>
    <scope>NUCLEOTIDE SEQUENCE [LARGE SCALE GENOMIC DNA]</scope>
</reference>
<dbReference type="GO" id="GO:0005975">
    <property type="term" value="P:carbohydrate metabolic process"/>
    <property type="evidence" value="ECO:0007669"/>
    <property type="project" value="InterPro"/>
</dbReference>
<name>A0A0G0ER51_9BACT</name>
<dbReference type="AlphaFoldDB" id="A0A0G0ER51"/>